<evidence type="ECO:0000313" key="3">
    <source>
        <dbReference type="EMBL" id="PIW15860.1"/>
    </source>
</evidence>
<dbReference type="GO" id="GO:0005737">
    <property type="term" value="C:cytoplasm"/>
    <property type="evidence" value="ECO:0007669"/>
    <property type="project" value="TreeGrafter"/>
</dbReference>
<dbReference type="InterPro" id="IPR002933">
    <property type="entry name" value="Peptidase_M20"/>
</dbReference>
<dbReference type="GO" id="GO:0016805">
    <property type="term" value="F:dipeptidase activity"/>
    <property type="evidence" value="ECO:0007669"/>
    <property type="project" value="InterPro"/>
</dbReference>
<dbReference type="InterPro" id="IPR011650">
    <property type="entry name" value="Peptidase_M20_dimer"/>
</dbReference>
<protein>
    <recommendedName>
        <fullName evidence="1">Peptidase M20 domain-containing protein 2</fullName>
    </recommendedName>
</protein>
<organism evidence="3 4">
    <name type="scientific">bacterium (Candidatus Blackallbacteria) CG17_big_fil_post_rev_8_21_14_2_50_48_46</name>
    <dbReference type="NCBI Taxonomy" id="2014261"/>
    <lineage>
        <taxon>Bacteria</taxon>
        <taxon>Candidatus Blackallbacteria</taxon>
    </lineage>
</organism>
<proteinExistence type="inferred from homology"/>
<dbReference type="Pfam" id="PF01546">
    <property type="entry name" value="Peptidase_M20"/>
    <property type="match status" value="1"/>
</dbReference>
<dbReference type="GO" id="GO:0046657">
    <property type="term" value="P:folic acid catabolic process"/>
    <property type="evidence" value="ECO:0007669"/>
    <property type="project" value="TreeGrafter"/>
</dbReference>
<sequence>MSDHLRKTVRQALQTHLPTAQKIALEIHAHPELKYQEFYASQRLSEILEKAGLSVEKPFGKLETAFCARMGSAPGPKVAILAEYDALPEIGHACGHNLIAASALAAGLALAEIRTELPGQILIMGTPAEETGGGKIRLIEAGAFEGVDAAMMFHPFDQNLLGLDSLAMHILQIDFTGRPSHAAMAPWDGNSALTGLIQTFNLIDSQRIHFHDGTRIHGIITDGGQATNIIPETASARFSLRARKSDYLDQVVVPRIMRCAEAAALATGTEVKLTLEKGYKNMVNNWPLAQRFGHFLQERGIQAPQTDPESGIGSTDMGDVSQVVPSIHPYLGICAKGESSCHQHRFAELAASPSGLQAIELAAESLALTALDVLLDQNLRAEIKAAFQGREGFDK</sequence>
<dbReference type="PANTHER" id="PTHR30575:SF0">
    <property type="entry name" value="XAA-ARG DIPEPTIDASE"/>
    <property type="match status" value="1"/>
</dbReference>
<dbReference type="EMBL" id="PFFQ01000042">
    <property type="protein sequence ID" value="PIW15860.1"/>
    <property type="molecule type" value="Genomic_DNA"/>
</dbReference>
<dbReference type="GO" id="GO:0071713">
    <property type="term" value="F:para-aminobenzoyl-glutamate hydrolase activity"/>
    <property type="evidence" value="ECO:0007669"/>
    <property type="project" value="TreeGrafter"/>
</dbReference>
<dbReference type="Pfam" id="PF07687">
    <property type="entry name" value="M20_dimer"/>
    <property type="match status" value="1"/>
</dbReference>
<comment type="caution">
    <text evidence="3">The sequence shown here is derived from an EMBL/GenBank/DDBJ whole genome shotgun (WGS) entry which is preliminary data.</text>
</comment>
<evidence type="ECO:0000259" key="2">
    <source>
        <dbReference type="Pfam" id="PF07687"/>
    </source>
</evidence>
<dbReference type="SUPFAM" id="SSF53187">
    <property type="entry name" value="Zn-dependent exopeptidases"/>
    <property type="match status" value="1"/>
</dbReference>
<dbReference type="AlphaFoldDB" id="A0A2M7G246"/>
<dbReference type="Gene3D" id="3.30.70.360">
    <property type="match status" value="1"/>
</dbReference>
<feature type="domain" description="Peptidase M20 dimerisation" evidence="2">
    <location>
        <begin position="172"/>
        <end position="251"/>
    </location>
</feature>
<dbReference type="PIRSF" id="PIRSF037226">
    <property type="entry name" value="Amidohydrolase_ACY1L2_prd"/>
    <property type="match status" value="1"/>
</dbReference>
<dbReference type="FunFam" id="3.30.70.360:FF:000004">
    <property type="entry name" value="Peptidase M20 domain-containing protein 2"/>
    <property type="match status" value="1"/>
</dbReference>
<dbReference type="PANTHER" id="PTHR30575">
    <property type="entry name" value="PEPTIDASE M20"/>
    <property type="match status" value="1"/>
</dbReference>
<dbReference type="InterPro" id="IPR017439">
    <property type="entry name" value="Amidohydrolase"/>
</dbReference>
<dbReference type="InterPro" id="IPR052030">
    <property type="entry name" value="Peptidase_M20/M20A_hydrolases"/>
</dbReference>
<accession>A0A2M7G246</accession>
<keyword evidence="3" id="KW-0378">Hydrolase</keyword>
<dbReference type="SUPFAM" id="SSF55031">
    <property type="entry name" value="Bacterial exopeptidase dimerisation domain"/>
    <property type="match status" value="1"/>
</dbReference>
<dbReference type="Proteomes" id="UP000231019">
    <property type="component" value="Unassembled WGS sequence"/>
</dbReference>
<dbReference type="NCBIfam" id="TIGR01891">
    <property type="entry name" value="amidohydrolases"/>
    <property type="match status" value="1"/>
</dbReference>
<gene>
    <name evidence="3" type="ORF">COW36_15425</name>
</gene>
<reference evidence="3 4" key="1">
    <citation type="submission" date="2017-09" db="EMBL/GenBank/DDBJ databases">
        <title>Depth-based differentiation of microbial function through sediment-hosted aquifers and enrichment of novel symbionts in the deep terrestrial subsurface.</title>
        <authorList>
            <person name="Probst A.J."/>
            <person name="Ladd B."/>
            <person name="Jarett J.K."/>
            <person name="Geller-Mcgrath D.E."/>
            <person name="Sieber C.M."/>
            <person name="Emerson J.B."/>
            <person name="Anantharaman K."/>
            <person name="Thomas B.C."/>
            <person name="Malmstrom R."/>
            <person name="Stieglmeier M."/>
            <person name="Klingl A."/>
            <person name="Woyke T."/>
            <person name="Ryan C.M."/>
            <person name="Banfield J.F."/>
        </authorList>
    </citation>
    <scope>NUCLEOTIDE SEQUENCE [LARGE SCALE GENOMIC DNA]</scope>
    <source>
        <strain evidence="3">CG17_big_fil_post_rev_8_21_14_2_50_48_46</strain>
    </source>
</reference>
<dbReference type="Gene3D" id="3.40.630.10">
    <property type="entry name" value="Zn peptidases"/>
    <property type="match status" value="1"/>
</dbReference>
<dbReference type="InterPro" id="IPR036264">
    <property type="entry name" value="Bact_exopeptidase_dim_dom"/>
</dbReference>
<evidence type="ECO:0000313" key="4">
    <source>
        <dbReference type="Proteomes" id="UP000231019"/>
    </source>
</evidence>
<evidence type="ECO:0000256" key="1">
    <source>
        <dbReference type="PIRNR" id="PIRNR037226"/>
    </source>
</evidence>
<dbReference type="CDD" id="cd05672">
    <property type="entry name" value="M20_ACY1L2-like"/>
    <property type="match status" value="1"/>
</dbReference>
<comment type="similarity">
    <text evidence="1">Belongs to the peptidase M20A family.</text>
</comment>
<dbReference type="InterPro" id="IPR017144">
    <property type="entry name" value="Xaa-Arg_dipeptidase"/>
</dbReference>
<name>A0A2M7G246_9BACT</name>